<evidence type="ECO:0000313" key="3">
    <source>
        <dbReference type="Proteomes" id="UP000318733"/>
    </source>
</evidence>
<dbReference type="Proteomes" id="UP000318733">
    <property type="component" value="Unassembled WGS sequence"/>
</dbReference>
<dbReference type="EMBL" id="VLPK01000002">
    <property type="protein sequence ID" value="TSJ41021.1"/>
    <property type="molecule type" value="Genomic_DNA"/>
</dbReference>
<dbReference type="OrthoDB" id="2149806at2"/>
<evidence type="ECO:0000259" key="1">
    <source>
        <dbReference type="Pfam" id="PF13460"/>
    </source>
</evidence>
<protein>
    <submittedName>
        <fullName evidence="2">NAD-dependent dehydratase</fullName>
    </submittedName>
</protein>
<keyword evidence="3" id="KW-1185">Reference proteome</keyword>
<gene>
    <name evidence="2" type="ORF">FO440_14910</name>
</gene>
<dbReference type="InterPro" id="IPR051604">
    <property type="entry name" value="Ergot_Alk_Oxidoreductase"/>
</dbReference>
<dbReference type="AlphaFoldDB" id="A0A556MM66"/>
<dbReference type="PANTHER" id="PTHR43162">
    <property type="match status" value="1"/>
</dbReference>
<proteinExistence type="predicted"/>
<dbReference type="RefSeq" id="WP_144249059.1">
    <property type="nucleotide sequence ID" value="NZ_VLPK01000002.1"/>
</dbReference>
<comment type="caution">
    <text evidence="2">The sequence shown here is derived from an EMBL/GenBank/DDBJ whole genome shotgun (WGS) entry which is preliminary data.</text>
</comment>
<name>A0A556MM66_9SPHI</name>
<reference evidence="2 3" key="1">
    <citation type="submission" date="2019-07" db="EMBL/GenBank/DDBJ databases">
        <authorList>
            <person name="Huq M.A."/>
        </authorList>
    </citation>
    <scope>NUCLEOTIDE SEQUENCE [LARGE SCALE GENOMIC DNA]</scope>
    <source>
        <strain evidence="2 3">MAH-19</strain>
    </source>
</reference>
<sequence>MKIVLTGSMGHISKPLAVQLLAGGHEVTVISSKAERKKEIEALGAKALIGQMEDAEFIAGAFVGAEVVYCMEIIGRHLMTGDDFTLEVMVDKVKKIVTNYKNAIEKNGIKKVIHLSSIGAHTNEGVGLLAFHFEAEKILGSLPPDVSVKFMRPVGFYYNLLDNAPMIKQLSKGFVGAFMALSNYGLGGLLSGKRGVIVSNYGGKVMNLLVSPLDIATVIAEEMELPFSGRPIRYICSEELTCDEVAAKIGKAIGKPYLKWGTISDKMLKDTLVKYKLNPSIALGIVDMGASGRRGELYTDYYAHRPKLAPTKLESYLPEFVKAYEAAPDQND</sequence>
<organism evidence="2 3">
    <name type="scientific">Mucilaginibacter corticis</name>
    <dbReference type="NCBI Taxonomy" id="2597670"/>
    <lineage>
        <taxon>Bacteria</taxon>
        <taxon>Pseudomonadati</taxon>
        <taxon>Bacteroidota</taxon>
        <taxon>Sphingobacteriia</taxon>
        <taxon>Sphingobacteriales</taxon>
        <taxon>Sphingobacteriaceae</taxon>
        <taxon>Mucilaginibacter</taxon>
    </lineage>
</organism>
<dbReference type="Pfam" id="PF13460">
    <property type="entry name" value="NAD_binding_10"/>
    <property type="match status" value="1"/>
</dbReference>
<feature type="domain" description="NAD(P)-binding" evidence="1">
    <location>
        <begin position="7"/>
        <end position="123"/>
    </location>
</feature>
<dbReference type="InterPro" id="IPR016040">
    <property type="entry name" value="NAD(P)-bd_dom"/>
</dbReference>
<dbReference type="InterPro" id="IPR036291">
    <property type="entry name" value="NAD(P)-bd_dom_sf"/>
</dbReference>
<accession>A0A556MM66</accession>
<evidence type="ECO:0000313" key="2">
    <source>
        <dbReference type="EMBL" id="TSJ41021.1"/>
    </source>
</evidence>
<dbReference type="Gene3D" id="3.40.50.720">
    <property type="entry name" value="NAD(P)-binding Rossmann-like Domain"/>
    <property type="match status" value="2"/>
</dbReference>
<dbReference type="PANTHER" id="PTHR43162:SF1">
    <property type="entry name" value="PRESTALK A DIFFERENTIATION PROTEIN A"/>
    <property type="match status" value="1"/>
</dbReference>
<dbReference type="SUPFAM" id="SSF51735">
    <property type="entry name" value="NAD(P)-binding Rossmann-fold domains"/>
    <property type="match status" value="1"/>
</dbReference>
<dbReference type="Gene3D" id="3.90.25.10">
    <property type="entry name" value="UDP-galactose 4-epimerase, domain 1"/>
    <property type="match status" value="1"/>
</dbReference>